<proteinExistence type="predicted"/>
<keyword evidence="1" id="KW-1185">Reference proteome</keyword>
<dbReference type="WBParaSite" id="TREG1_100470.1">
    <property type="protein sequence ID" value="TREG1_100470.1"/>
    <property type="gene ID" value="TREG1_100470"/>
</dbReference>
<protein>
    <submittedName>
        <fullName evidence="2 3">Uncharacterized protein</fullName>
    </submittedName>
</protein>
<reference evidence="1" key="1">
    <citation type="submission" date="2022-06" db="EMBL/GenBank/DDBJ databases">
        <authorList>
            <person name="Berger JAMES D."/>
            <person name="Berger JAMES D."/>
        </authorList>
    </citation>
    <scope>NUCLEOTIDE SEQUENCE [LARGE SCALE GENOMIC DNA]</scope>
</reference>
<evidence type="ECO:0000313" key="2">
    <source>
        <dbReference type="WBParaSite" id="TREG1_100470.1"/>
    </source>
</evidence>
<organism evidence="1 2">
    <name type="scientific">Trichobilharzia regenti</name>
    <name type="common">Nasal bird schistosome</name>
    <dbReference type="NCBI Taxonomy" id="157069"/>
    <lineage>
        <taxon>Eukaryota</taxon>
        <taxon>Metazoa</taxon>
        <taxon>Spiralia</taxon>
        <taxon>Lophotrochozoa</taxon>
        <taxon>Platyhelminthes</taxon>
        <taxon>Trematoda</taxon>
        <taxon>Digenea</taxon>
        <taxon>Strigeidida</taxon>
        <taxon>Schistosomatoidea</taxon>
        <taxon>Schistosomatidae</taxon>
        <taxon>Trichobilharzia</taxon>
    </lineage>
</organism>
<dbReference type="GO" id="GO:1990879">
    <property type="term" value="C:CST complex"/>
    <property type="evidence" value="ECO:0007669"/>
    <property type="project" value="InterPro"/>
</dbReference>
<dbReference type="InterPro" id="IPR029146">
    <property type="entry name" value="Ten1_animal_plant"/>
</dbReference>
<dbReference type="Pfam" id="PF15490">
    <property type="entry name" value="Ten1_2"/>
    <property type="match status" value="1"/>
</dbReference>
<accession>A0AA85IK98</accession>
<dbReference type="Proteomes" id="UP000050795">
    <property type="component" value="Unassembled WGS sequence"/>
</dbReference>
<dbReference type="Gene3D" id="2.40.50.140">
    <property type="entry name" value="Nucleic acid-binding proteins"/>
    <property type="match status" value="1"/>
</dbReference>
<sequence>MEHQVTPAAYVLFDELYTNDDTFRSIIRNKGALNIRLLGRFSAFEADNNLVELLSPFVGDCLPCVIVDVKFLLDNQKQCFSNTLAYERLIQFIGELNISPTNGKHYRLTAFSFTFMDGVNLELYKTATKITRNYVKYLPNVNL</sequence>
<dbReference type="AlphaFoldDB" id="A0AA85IK98"/>
<reference evidence="2 3" key="2">
    <citation type="submission" date="2023-11" db="UniProtKB">
        <authorList>
            <consortium name="WormBaseParasite"/>
        </authorList>
    </citation>
    <scope>IDENTIFICATION</scope>
</reference>
<dbReference type="WBParaSite" id="TREG1_100470.3">
    <property type="protein sequence ID" value="TREG1_100470.3"/>
    <property type="gene ID" value="TREG1_100470"/>
</dbReference>
<dbReference type="InterPro" id="IPR012340">
    <property type="entry name" value="NA-bd_OB-fold"/>
</dbReference>
<dbReference type="GO" id="GO:0003697">
    <property type="term" value="F:single-stranded DNA binding"/>
    <property type="evidence" value="ECO:0007669"/>
    <property type="project" value="InterPro"/>
</dbReference>
<name>A0AA85IK98_TRIRE</name>
<evidence type="ECO:0000313" key="3">
    <source>
        <dbReference type="WBParaSite" id="TREG1_100470.3"/>
    </source>
</evidence>
<evidence type="ECO:0000313" key="1">
    <source>
        <dbReference type="Proteomes" id="UP000050795"/>
    </source>
</evidence>